<keyword evidence="3" id="KW-1185">Reference proteome</keyword>
<feature type="compositionally biased region" description="Polar residues" evidence="1">
    <location>
        <begin position="68"/>
        <end position="79"/>
    </location>
</feature>
<sequence length="118" mass="13064">MPRFLVTLSRVFVTGYQRDREIRHGEIDGSPSAIALGIGDSENGDDGDEIAQDRRDRSSESEVEVNVGRTTTAVASSTKVPKASSRGESPPACRSVEYFHERVGREREARTEVKQKEI</sequence>
<evidence type="ECO:0000313" key="3">
    <source>
        <dbReference type="Proteomes" id="UP000007755"/>
    </source>
</evidence>
<name>F4WHM8_ACREC</name>
<feature type="region of interest" description="Disordered" evidence="1">
    <location>
        <begin position="23"/>
        <end position="96"/>
    </location>
</feature>
<dbReference type="EMBL" id="GL888167">
    <property type="protein sequence ID" value="EGI66235.1"/>
    <property type="molecule type" value="Genomic_DNA"/>
</dbReference>
<feature type="compositionally biased region" description="Basic and acidic residues" evidence="1">
    <location>
        <begin position="51"/>
        <end position="60"/>
    </location>
</feature>
<evidence type="ECO:0000256" key="1">
    <source>
        <dbReference type="SAM" id="MobiDB-lite"/>
    </source>
</evidence>
<protein>
    <submittedName>
        <fullName evidence="2">Uncharacterized protein</fullName>
    </submittedName>
</protein>
<dbReference type="Proteomes" id="UP000007755">
    <property type="component" value="Unassembled WGS sequence"/>
</dbReference>
<evidence type="ECO:0000313" key="2">
    <source>
        <dbReference type="EMBL" id="EGI66235.1"/>
    </source>
</evidence>
<proteinExistence type="predicted"/>
<dbReference type="InParanoid" id="F4WHM8"/>
<accession>F4WHM8</accession>
<organism evidence="3">
    <name type="scientific">Acromyrmex echinatior</name>
    <name type="common">Panamanian leafcutter ant</name>
    <name type="synonym">Acromyrmex octospinosus echinatior</name>
    <dbReference type="NCBI Taxonomy" id="103372"/>
    <lineage>
        <taxon>Eukaryota</taxon>
        <taxon>Metazoa</taxon>
        <taxon>Ecdysozoa</taxon>
        <taxon>Arthropoda</taxon>
        <taxon>Hexapoda</taxon>
        <taxon>Insecta</taxon>
        <taxon>Pterygota</taxon>
        <taxon>Neoptera</taxon>
        <taxon>Endopterygota</taxon>
        <taxon>Hymenoptera</taxon>
        <taxon>Apocrita</taxon>
        <taxon>Aculeata</taxon>
        <taxon>Formicoidea</taxon>
        <taxon>Formicidae</taxon>
        <taxon>Myrmicinae</taxon>
        <taxon>Acromyrmex</taxon>
    </lineage>
</organism>
<gene>
    <name evidence="2" type="ORF">G5I_05195</name>
</gene>
<reference evidence="2" key="1">
    <citation type="submission" date="2011-02" db="EMBL/GenBank/DDBJ databases">
        <title>The genome of the leaf-cutting ant Acromyrmex echinatior suggests key adaptations to social evolution and fungus farming.</title>
        <authorList>
            <person name="Nygaard S."/>
            <person name="Zhang G."/>
        </authorList>
    </citation>
    <scope>NUCLEOTIDE SEQUENCE</scope>
</reference>
<dbReference type="AlphaFoldDB" id="F4WHM8"/>